<evidence type="ECO:0000256" key="5">
    <source>
        <dbReference type="ARBA" id="ARBA00023136"/>
    </source>
</evidence>
<dbReference type="RefSeq" id="WP_146780715.1">
    <property type="nucleotide sequence ID" value="NZ_CP042434.1"/>
</dbReference>
<dbReference type="KEGG" id="agi:FSB73_06550"/>
<evidence type="ECO:0000313" key="8">
    <source>
        <dbReference type="Proteomes" id="UP000321291"/>
    </source>
</evidence>
<dbReference type="GO" id="GO:0043190">
    <property type="term" value="C:ATP-binding cassette (ABC) transporter complex"/>
    <property type="evidence" value="ECO:0007669"/>
    <property type="project" value="TreeGrafter"/>
</dbReference>
<dbReference type="PANTHER" id="PTHR33529:SF6">
    <property type="entry name" value="YJGP_YJGQ FAMILY PERMEASE"/>
    <property type="match status" value="1"/>
</dbReference>
<feature type="transmembrane region" description="Helical" evidence="6">
    <location>
        <begin position="100"/>
        <end position="119"/>
    </location>
</feature>
<keyword evidence="4 6" id="KW-1133">Transmembrane helix</keyword>
<evidence type="ECO:0000256" key="6">
    <source>
        <dbReference type="SAM" id="Phobius"/>
    </source>
</evidence>
<dbReference type="PANTHER" id="PTHR33529">
    <property type="entry name" value="SLR0882 PROTEIN-RELATED"/>
    <property type="match status" value="1"/>
</dbReference>
<comment type="subcellular location">
    <subcellularLocation>
        <location evidence="1">Cell membrane</location>
        <topology evidence="1">Multi-pass membrane protein</topology>
    </subcellularLocation>
</comment>
<dbReference type="EMBL" id="CP042434">
    <property type="protein sequence ID" value="QEC71382.1"/>
    <property type="molecule type" value="Genomic_DNA"/>
</dbReference>
<protein>
    <submittedName>
        <fullName evidence="7">YjgP/YjgQ family permease</fullName>
    </submittedName>
</protein>
<evidence type="ECO:0000256" key="1">
    <source>
        <dbReference type="ARBA" id="ARBA00004651"/>
    </source>
</evidence>
<dbReference type="Pfam" id="PF03739">
    <property type="entry name" value="LptF_LptG"/>
    <property type="match status" value="1"/>
</dbReference>
<feature type="transmembrane region" description="Helical" evidence="6">
    <location>
        <begin position="12"/>
        <end position="37"/>
    </location>
</feature>
<keyword evidence="2" id="KW-1003">Cell membrane</keyword>
<organism evidence="7 8">
    <name type="scientific">Arachidicoccus ginsenosidivorans</name>
    <dbReference type="NCBI Taxonomy" id="496057"/>
    <lineage>
        <taxon>Bacteria</taxon>
        <taxon>Pseudomonadati</taxon>
        <taxon>Bacteroidota</taxon>
        <taxon>Chitinophagia</taxon>
        <taxon>Chitinophagales</taxon>
        <taxon>Chitinophagaceae</taxon>
        <taxon>Arachidicoccus</taxon>
    </lineage>
</organism>
<evidence type="ECO:0000256" key="2">
    <source>
        <dbReference type="ARBA" id="ARBA00022475"/>
    </source>
</evidence>
<dbReference type="GO" id="GO:0015920">
    <property type="term" value="P:lipopolysaccharide transport"/>
    <property type="evidence" value="ECO:0007669"/>
    <property type="project" value="TreeGrafter"/>
</dbReference>
<dbReference type="InterPro" id="IPR005495">
    <property type="entry name" value="LptG/LptF_permease"/>
</dbReference>
<feature type="transmembrane region" description="Helical" evidence="6">
    <location>
        <begin position="397"/>
        <end position="415"/>
    </location>
</feature>
<accession>A0A5B8VK86</accession>
<gene>
    <name evidence="7" type="ORF">FSB73_06550</name>
</gene>
<feature type="transmembrane region" description="Helical" evidence="6">
    <location>
        <begin position="370"/>
        <end position="390"/>
    </location>
</feature>
<sequence length="490" mass="55336">MIKKLDKLIIRSFVGPFIATFLIANFVLVMQVFWLWIDDLVGKGLDFLVVMKLIGFITATIVPMALPLSLLLSSIMTFGKLGESFELVAIKSAGISLERFMRPLLVVAIVLSGVAYLFANNIIPVVNLKKDRLMFDIISSKPALNIKVGSFYDKIEGYVIRVGKKDKDSKHIGDVVIFEKNHDIQDNLLTAKAGTMEMSPDKLTMEFTLKDGHHYEESGPRYGTNTQFVRMSFDTYKKRFDMSSFKLNKTDESSFKYNPRMLTYRQLVPAIDSLEGMEKGYQRRTRIMMRPYFATAKYRDSAWSAAQVRVAAVKSKEPEQVYLGTLSDSIKRIAIPSTLSQLSTAANNIEIVAKDFSDLENSIRSHYIEMYRKFTLSVACILLFMIGAPLGSIIRKGGLGSPLVFSIIFFVLFYLLNTIGERLAKQGVVSCFTGMWLSSFVLFPIGLFLTIKAMRDSQLFNNEAYFRFFKKVRATIRGKRALKAQAAAKS</sequence>
<keyword evidence="3 6" id="KW-0812">Transmembrane</keyword>
<dbReference type="Proteomes" id="UP000321291">
    <property type="component" value="Chromosome"/>
</dbReference>
<evidence type="ECO:0000313" key="7">
    <source>
        <dbReference type="EMBL" id="QEC71382.1"/>
    </source>
</evidence>
<evidence type="ECO:0000256" key="3">
    <source>
        <dbReference type="ARBA" id="ARBA00022692"/>
    </source>
</evidence>
<reference evidence="7 8" key="1">
    <citation type="journal article" date="2017" name="Int. J. Syst. Evol. Microbiol.">
        <title>Arachidicoccus ginsenosidivorans sp. nov., with ginsenoside-converting activity isolated from ginseng cultivating soil.</title>
        <authorList>
            <person name="Siddiqi M.Z."/>
            <person name="Aslam Z."/>
            <person name="Im W.T."/>
        </authorList>
    </citation>
    <scope>NUCLEOTIDE SEQUENCE [LARGE SCALE GENOMIC DNA]</scope>
    <source>
        <strain evidence="7 8">Gsoil 809</strain>
    </source>
</reference>
<feature type="transmembrane region" description="Helical" evidence="6">
    <location>
        <begin position="49"/>
        <end position="79"/>
    </location>
</feature>
<feature type="transmembrane region" description="Helical" evidence="6">
    <location>
        <begin position="427"/>
        <end position="451"/>
    </location>
</feature>
<proteinExistence type="predicted"/>
<name>A0A5B8VK86_9BACT</name>
<dbReference type="AlphaFoldDB" id="A0A5B8VK86"/>
<keyword evidence="8" id="KW-1185">Reference proteome</keyword>
<evidence type="ECO:0000256" key="4">
    <source>
        <dbReference type="ARBA" id="ARBA00022989"/>
    </source>
</evidence>
<keyword evidence="5 6" id="KW-0472">Membrane</keyword>
<dbReference type="OrthoDB" id="1096108at2"/>